<feature type="domain" description="Porphobilinogen deaminase C-terminal" evidence="10">
    <location>
        <begin position="228"/>
        <end position="263"/>
    </location>
</feature>
<evidence type="ECO:0000256" key="4">
    <source>
        <dbReference type="ARBA" id="ARBA00011245"/>
    </source>
</evidence>
<dbReference type="InterPro" id="IPR022418">
    <property type="entry name" value="Porphobilinogen_deaminase_C"/>
</dbReference>
<dbReference type="Gene3D" id="3.30.160.40">
    <property type="entry name" value="Porphobilinogen deaminase, C-terminal domain"/>
    <property type="match status" value="1"/>
</dbReference>
<feature type="modified residue" description="S-(dipyrrolylmethanemethyl)cysteine" evidence="8">
    <location>
        <position position="243"/>
    </location>
</feature>
<dbReference type="InterPro" id="IPR036803">
    <property type="entry name" value="Porphobilinogen_deaminase_C_sf"/>
</dbReference>
<evidence type="ECO:0000313" key="11">
    <source>
        <dbReference type="EMBL" id="ROR28288.1"/>
    </source>
</evidence>
<evidence type="ECO:0000256" key="6">
    <source>
        <dbReference type="ARBA" id="ARBA00023244"/>
    </source>
</evidence>
<dbReference type="HAMAP" id="MF_00260">
    <property type="entry name" value="Porphobil_deam"/>
    <property type="match status" value="1"/>
</dbReference>
<dbReference type="GO" id="GO:0005737">
    <property type="term" value="C:cytoplasm"/>
    <property type="evidence" value="ECO:0007669"/>
    <property type="project" value="UniProtKB-UniRule"/>
</dbReference>
<evidence type="ECO:0000259" key="10">
    <source>
        <dbReference type="Pfam" id="PF03900"/>
    </source>
</evidence>
<dbReference type="PANTHER" id="PTHR11557">
    <property type="entry name" value="PORPHOBILINOGEN DEAMINASE"/>
    <property type="match status" value="1"/>
</dbReference>
<evidence type="ECO:0000259" key="9">
    <source>
        <dbReference type="Pfam" id="PF01379"/>
    </source>
</evidence>
<dbReference type="SUPFAM" id="SSF54782">
    <property type="entry name" value="Porphobilinogen deaminase (hydroxymethylbilane synthase), C-terminal domain"/>
    <property type="match status" value="1"/>
</dbReference>
<evidence type="ECO:0000313" key="12">
    <source>
        <dbReference type="Proteomes" id="UP000273083"/>
    </source>
</evidence>
<dbReference type="PRINTS" id="PR00151">
    <property type="entry name" value="PORPHBDMNASE"/>
</dbReference>
<comment type="subunit">
    <text evidence="4 8">Monomer.</text>
</comment>
<organism evidence="11 12">
    <name type="scientific">Mobilisporobacter senegalensis</name>
    <dbReference type="NCBI Taxonomy" id="1329262"/>
    <lineage>
        <taxon>Bacteria</taxon>
        <taxon>Bacillati</taxon>
        <taxon>Bacillota</taxon>
        <taxon>Clostridia</taxon>
        <taxon>Lachnospirales</taxon>
        <taxon>Lachnospiraceae</taxon>
        <taxon>Mobilisporobacter</taxon>
    </lineage>
</organism>
<evidence type="ECO:0000256" key="1">
    <source>
        <dbReference type="ARBA" id="ARBA00002869"/>
    </source>
</evidence>
<evidence type="ECO:0000256" key="8">
    <source>
        <dbReference type="HAMAP-Rule" id="MF_00260"/>
    </source>
</evidence>
<dbReference type="Proteomes" id="UP000273083">
    <property type="component" value="Unassembled WGS sequence"/>
</dbReference>
<proteinExistence type="inferred from homology"/>
<dbReference type="Pfam" id="PF01379">
    <property type="entry name" value="Porphobil_deam"/>
    <property type="match status" value="1"/>
</dbReference>
<dbReference type="InterPro" id="IPR000860">
    <property type="entry name" value="HemC"/>
</dbReference>
<feature type="domain" description="Porphobilinogen deaminase N-terminal" evidence="9">
    <location>
        <begin position="6"/>
        <end position="212"/>
    </location>
</feature>
<evidence type="ECO:0000256" key="5">
    <source>
        <dbReference type="ARBA" id="ARBA00022679"/>
    </source>
</evidence>
<accession>A0A3N1XPV0</accession>
<evidence type="ECO:0000256" key="2">
    <source>
        <dbReference type="ARBA" id="ARBA00004735"/>
    </source>
</evidence>
<dbReference type="EMBL" id="RJVG01000005">
    <property type="protein sequence ID" value="ROR28288.1"/>
    <property type="molecule type" value="Genomic_DNA"/>
</dbReference>
<keyword evidence="12" id="KW-1185">Reference proteome</keyword>
<dbReference type="SUPFAM" id="SSF53850">
    <property type="entry name" value="Periplasmic binding protein-like II"/>
    <property type="match status" value="1"/>
</dbReference>
<comment type="cofactor">
    <cofactor evidence="8">
        <name>dipyrromethane</name>
        <dbReference type="ChEBI" id="CHEBI:60342"/>
    </cofactor>
    <text evidence="8">Binds 1 dipyrromethane group covalently.</text>
</comment>
<dbReference type="NCBIfam" id="TIGR00212">
    <property type="entry name" value="hemC"/>
    <property type="match status" value="1"/>
</dbReference>
<dbReference type="PANTHER" id="PTHR11557:SF0">
    <property type="entry name" value="PORPHOBILINOGEN DEAMINASE"/>
    <property type="match status" value="1"/>
</dbReference>
<comment type="catalytic activity">
    <reaction evidence="7 8">
        <text>4 porphobilinogen + H2O = hydroxymethylbilane + 4 NH4(+)</text>
        <dbReference type="Rhea" id="RHEA:13185"/>
        <dbReference type="ChEBI" id="CHEBI:15377"/>
        <dbReference type="ChEBI" id="CHEBI:28938"/>
        <dbReference type="ChEBI" id="CHEBI:57845"/>
        <dbReference type="ChEBI" id="CHEBI:58126"/>
        <dbReference type="EC" id="2.5.1.61"/>
    </reaction>
</comment>
<dbReference type="OrthoDB" id="9810298at2"/>
<gene>
    <name evidence="8" type="primary">hemC</name>
    <name evidence="11" type="ORF">EDD66_105229</name>
</gene>
<dbReference type="PIRSF" id="PIRSF001438">
    <property type="entry name" value="4pyrrol_synth_OHMeBilane_synth"/>
    <property type="match status" value="1"/>
</dbReference>
<dbReference type="GO" id="GO:0006782">
    <property type="term" value="P:protoporphyrinogen IX biosynthetic process"/>
    <property type="evidence" value="ECO:0007669"/>
    <property type="project" value="UniProtKB-UniRule"/>
</dbReference>
<dbReference type="Pfam" id="PF03900">
    <property type="entry name" value="Porphobil_deamC"/>
    <property type="match status" value="1"/>
</dbReference>
<dbReference type="FunFam" id="3.40.190.10:FF:000004">
    <property type="entry name" value="Porphobilinogen deaminase"/>
    <property type="match status" value="1"/>
</dbReference>
<dbReference type="InterPro" id="IPR022417">
    <property type="entry name" value="Porphobilin_deaminase_N"/>
</dbReference>
<sequence length="297" mass="33457">MKEKKIRIGTRGSKLALVQTELVIDAMKQVLPDLEYEIVIIQTTGDKILDKPLAEFGGKAVFVSEFEEALLWDKIDFAVHSAKDMPMELSEGLDIVGVLKRDDPKDVLITQKGTNIHEKSTALIGTSSLRRQFQIEQLYHNIECHPIRGNVNTRLNKLREGQYDGIILAAAGINRLKLNQESDFQYKYLDIDECIPAGGQGIIAIEGKKNSEWVSLCEKITDRNAKIELEIERRALKYFNAGCHEPIGVYAKASENQITVWMMKEINGEIVRKKETGNISKGLELARAMVNNIMESI</sequence>
<comment type="caution">
    <text evidence="11">The sequence shown here is derived from an EMBL/GenBank/DDBJ whole genome shotgun (WGS) entry which is preliminary data.</text>
</comment>
<dbReference type="CDD" id="cd13647">
    <property type="entry name" value="PBP2_PBGD_2"/>
    <property type="match status" value="1"/>
</dbReference>
<dbReference type="AlphaFoldDB" id="A0A3N1XPV0"/>
<comment type="similarity">
    <text evidence="3 8">Belongs to the HMBS family.</text>
</comment>
<dbReference type="RefSeq" id="WP_123609459.1">
    <property type="nucleotide sequence ID" value="NZ_RJVG01000005.1"/>
</dbReference>
<dbReference type="Gene3D" id="3.40.190.10">
    <property type="entry name" value="Periplasmic binding protein-like II"/>
    <property type="match status" value="2"/>
</dbReference>
<comment type="function">
    <text evidence="1 8">Tetrapolymerization of the monopyrrole PBG into the hydroxymethylbilane pre-uroporphyrinogen in several discrete steps.</text>
</comment>
<comment type="pathway">
    <text evidence="2">Porphyrin-containing compound metabolism; protoporphyrin-IX biosynthesis; coproporphyrinogen-III from 5-aminolevulinate: step 2/4.</text>
</comment>
<dbReference type="GO" id="GO:0004418">
    <property type="term" value="F:hydroxymethylbilane synthase activity"/>
    <property type="evidence" value="ECO:0007669"/>
    <property type="project" value="UniProtKB-UniRule"/>
</dbReference>
<reference evidence="11 12" key="1">
    <citation type="submission" date="2018-11" db="EMBL/GenBank/DDBJ databases">
        <title>Genomic Encyclopedia of Type Strains, Phase IV (KMG-IV): sequencing the most valuable type-strain genomes for metagenomic binning, comparative biology and taxonomic classification.</title>
        <authorList>
            <person name="Goeker M."/>
        </authorList>
    </citation>
    <scope>NUCLEOTIDE SEQUENCE [LARGE SCALE GENOMIC DNA]</scope>
    <source>
        <strain evidence="11 12">DSM 26537</strain>
    </source>
</reference>
<keyword evidence="5 8" id="KW-0808">Transferase</keyword>
<name>A0A3N1XPV0_9FIRM</name>
<dbReference type="FunFam" id="3.40.190.10:FF:000005">
    <property type="entry name" value="Porphobilinogen deaminase"/>
    <property type="match status" value="1"/>
</dbReference>
<comment type="miscellaneous">
    <text evidence="8">The porphobilinogen subunits are added to the dipyrromethane group.</text>
</comment>
<evidence type="ECO:0000256" key="3">
    <source>
        <dbReference type="ARBA" id="ARBA00005638"/>
    </source>
</evidence>
<protein>
    <recommendedName>
        <fullName evidence="8">Porphobilinogen deaminase</fullName>
        <shortName evidence="8">PBG</shortName>
        <ecNumber evidence="8">2.5.1.61</ecNumber>
    </recommendedName>
    <alternativeName>
        <fullName evidence="8">Hydroxymethylbilane synthase</fullName>
        <shortName evidence="8">HMBS</shortName>
    </alternativeName>
    <alternativeName>
        <fullName evidence="8">Pre-uroporphyrinogen synthase</fullName>
    </alternativeName>
</protein>
<keyword evidence="6 8" id="KW-0627">Porphyrin biosynthesis</keyword>
<evidence type="ECO:0000256" key="7">
    <source>
        <dbReference type="ARBA" id="ARBA00048169"/>
    </source>
</evidence>
<dbReference type="EC" id="2.5.1.61" evidence="8"/>